<reference evidence="1 2" key="1">
    <citation type="submission" date="2014-02" db="EMBL/GenBank/DDBJ databases">
        <authorList>
            <person name="Sears C."/>
            <person name="Carroll K."/>
            <person name="Sack B.R."/>
            <person name="Qadri F."/>
            <person name="Myers L.L."/>
            <person name="Chung G.-T."/>
            <person name="Escheverria P."/>
            <person name="Fraser C.M."/>
            <person name="Sadzewicz L."/>
            <person name="Shefchek K.A."/>
            <person name="Tallon L."/>
            <person name="Das S.P."/>
            <person name="Daugherty S."/>
            <person name="Mongodin E.F."/>
        </authorList>
    </citation>
    <scope>NUCLEOTIDE SEQUENCE [LARGE SCALE GENOMIC DNA]</scope>
    <source>
        <strain evidence="1 2">2-F-2 #4</strain>
    </source>
</reference>
<comment type="caution">
    <text evidence="1">The sequence shown here is derived from an EMBL/GenBank/DDBJ whole genome shotgun (WGS) entry which is preliminary data.</text>
</comment>
<name>A0A015YP93_BACFG</name>
<organism evidence="1 2">
    <name type="scientific">Bacteroides fragilis str. 2-F-2 #4</name>
    <dbReference type="NCBI Taxonomy" id="1339280"/>
    <lineage>
        <taxon>Bacteria</taxon>
        <taxon>Pseudomonadati</taxon>
        <taxon>Bacteroidota</taxon>
        <taxon>Bacteroidia</taxon>
        <taxon>Bacteroidales</taxon>
        <taxon>Bacteroidaceae</taxon>
        <taxon>Bacteroides</taxon>
    </lineage>
</organism>
<proteinExistence type="predicted"/>
<accession>A0A015YP93</accession>
<dbReference type="Proteomes" id="UP000022272">
    <property type="component" value="Unassembled WGS sequence"/>
</dbReference>
<protein>
    <submittedName>
        <fullName evidence="1">Uncharacterized protein</fullName>
    </submittedName>
</protein>
<evidence type="ECO:0000313" key="2">
    <source>
        <dbReference type="Proteomes" id="UP000022272"/>
    </source>
</evidence>
<gene>
    <name evidence="1" type="ORF">M076_0607</name>
</gene>
<dbReference type="EMBL" id="JGDM01000013">
    <property type="protein sequence ID" value="EXZ46053.1"/>
    <property type="molecule type" value="Genomic_DNA"/>
</dbReference>
<dbReference type="AlphaFoldDB" id="A0A015YP93"/>
<sequence length="49" mass="5512">MLRAPESLASPKTDTGICPNRHRHLAEERLSSGMAPAFLWKRLPNVNNK</sequence>
<evidence type="ECO:0000313" key="1">
    <source>
        <dbReference type="EMBL" id="EXZ46053.1"/>
    </source>
</evidence>